<evidence type="ECO:0000256" key="2">
    <source>
        <dbReference type="ARBA" id="ARBA00023125"/>
    </source>
</evidence>
<name>A0ABV3DWI0_9ACTN</name>
<evidence type="ECO:0000256" key="3">
    <source>
        <dbReference type="ARBA" id="ARBA00023163"/>
    </source>
</evidence>
<sequence length="195" mass="20682">MARPRTTSDEAILQATARAIGQHGPNGLTLGAVAKEAGLAPATLVQRFGSKRGLMLALAERAPDDTRAVFARARAAAHKSPIAALLDALVTLAVGVSTPTEMANNLAFLQLDLTDPEFRAHAAAQAAAFREETAALLDAAVFARELRDVMDTARTARSVQVVFNGTLLLWAVDGQGDPLTLLRADVEDTLRPYRT</sequence>
<dbReference type="PANTHER" id="PTHR47506">
    <property type="entry name" value="TRANSCRIPTIONAL REGULATORY PROTEIN"/>
    <property type="match status" value="1"/>
</dbReference>
<feature type="DNA-binding region" description="H-T-H motif" evidence="4">
    <location>
        <begin position="29"/>
        <end position="48"/>
    </location>
</feature>
<keyword evidence="7" id="KW-1185">Reference proteome</keyword>
<comment type="caution">
    <text evidence="6">The sequence shown here is derived from an EMBL/GenBank/DDBJ whole genome shotgun (WGS) entry which is preliminary data.</text>
</comment>
<evidence type="ECO:0000256" key="4">
    <source>
        <dbReference type="PROSITE-ProRule" id="PRU00335"/>
    </source>
</evidence>
<proteinExistence type="predicted"/>
<dbReference type="Gene3D" id="1.10.357.10">
    <property type="entry name" value="Tetracycline Repressor, domain 2"/>
    <property type="match status" value="1"/>
</dbReference>
<dbReference type="RefSeq" id="WP_358364939.1">
    <property type="nucleotide sequence ID" value="NZ_JBEZFP010000242.1"/>
</dbReference>
<dbReference type="EMBL" id="JBEZFP010000242">
    <property type="protein sequence ID" value="MEU8140117.1"/>
    <property type="molecule type" value="Genomic_DNA"/>
</dbReference>
<evidence type="ECO:0000313" key="7">
    <source>
        <dbReference type="Proteomes" id="UP001551482"/>
    </source>
</evidence>
<dbReference type="Pfam" id="PF00440">
    <property type="entry name" value="TetR_N"/>
    <property type="match status" value="1"/>
</dbReference>
<reference evidence="6 7" key="1">
    <citation type="submission" date="2024-06" db="EMBL/GenBank/DDBJ databases">
        <title>The Natural Products Discovery Center: Release of the First 8490 Sequenced Strains for Exploring Actinobacteria Biosynthetic Diversity.</title>
        <authorList>
            <person name="Kalkreuter E."/>
            <person name="Kautsar S.A."/>
            <person name="Yang D."/>
            <person name="Bader C.D."/>
            <person name="Teijaro C.N."/>
            <person name="Fluegel L."/>
            <person name="Davis C.M."/>
            <person name="Simpson J.R."/>
            <person name="Lauterbach L."/>
            <person name="Steele A.D."/>
            <person name="Gui C."/>
            <person name="Meng S."/>
            <person name="Li G."/>
            <person name="Viehrig K."/>
            <person name="Ye F."/>
            <person name="Su P."/>
            <person name="Kiefer A.F."/>
            <person name="Nichols A."/>
            <person name="Cepeda A.J."/>
            <person name="Yan W."/>
            <person name="Fan B."/>
            <person name="Jiang Y."/>
            <person name="Adhikari A."/>
            <person name="Zheng C.-J."/>
            <person name="Schuster L."/>
            <person name="Cowan T.M."/>
            <person name="Smanski M.J."/>
            <person name="Chevrette M.G."/>
            <person name="De Carvalho L.P.S."/>
            <person name="Shen B."/>
        </authorList>
    </citation>
    <scope>NUCLEOTIDE SEQUENCE [LARGE SCALE GENOMIC DNA]</scope>
    <source>
        <strain evidence="6 7">NPDC048946</strain>
    </source>
</reference>
<dbReference type="SUPFAM" id="SSF46689">
    <property type="entry name" value="Homeodomain-like"/>
    <property type="match status" value="1"/>
</dbReference>
<accession>A0ABV3DWI0</accession>
<dbReference type="InterPro" id="IPR036271">
    <property type="entry name" value="Tet_transcr_reg_TetR-rel_C_sf"/>
</dbReference>
<feature type="domain" description="HTH tetR-type" evidence="5">
    <location>
        <begin position="6"/>
        <end position="66"/>
    </location>
</feature>
<evidence type="ECO:0000259" key="5">
    <source>
        <dbReference type="PROSITE" id="PS50977"/>
    </source>
</evidence>
<dbReference type="PROSITE" id="PS50977">
    <property type="entry name" value="HTH_TETR_2"/>
    <property type="match status" value="1"/>
</dbReference>
<keyword evidence="2 4" id="KW-0238">DNA-binding</keyword>
<organism evidence="6 7">
    <name type="scientific">Streptodolium elevatio</name>
    <dbReference type="NCBI Taxonomy" id="3157996"/>
    <lineage>
        <taxon>Bacteria</taxon>
        <taxon>Bacillati</taxon>
        <taxon>Actinomycetota</taxon>
        <taxon>Actinomycetes</taxon>
        <taxon>Kitasatosporales</taxon>
        <taxon>Streptomycetaceae</taxon>
        <taxon>Streptodolium</taxon>
    </lineage>
</organism>
<dbReference type="Proteomes" id="UP001551482">
    <property type="component" value="Unassembled WGS sequence"/>
</dbReference>
<evidence type="ECO:0000313" key="6">
    <source>
        <dbReference type="EMBL" id="MEU8140117.1"/>
    </source>
</evidence>
<dbReference type="PANTHER" id="PTHR47506:SF1">
    <property type="entry name" value="HTH-TYPE TRANSCRIPTIONAL REGULATOR YJDC"/>
    <property type="match status" value="1"/>
</dbReference>
<protein>
    <submittedName>
        <fullName evidence="6">Helix-turn-helix domain-containing protein</fullName>
    </submittedName>
</protein>
<dbReference type="InterPro" id="IPR009057">
    <property type="entry name" value="Homeodomain-like_sf"/>
</dbReference>
<gene>
    <name evidence="6" type="ORF">AB0C36_42360</name>
</gene>
<keyword evidence="1" id="KW-0805">Transcription regulation</keyword>
<dbReference type="SUPFAM" id="SSF48498">
    <property type="entry name" value="Tetracyclin repressor-like, C-terminal domain"/>
    <property type="match status" value="1"/>
</dbReference>
<dbReference type="InterPro" id="IPR001647">
    <property type="entry name" value="HTH_TetR"/>
</dbReference>
<evidence type="ECO:0000256" key="1">
    <source>
        <dbReference type="ARBA" id="ARBA00023015"/>
    </source>
</evidence>
<keyword evidence="3" id="KW-0804">Transcription</keyword>